<dbReference type="GO" id="GO:0009451">
    <property type="term" value="P:RNA modification"/>
    <property type="evidence" value="ECO:0007669"/>
    <property type="project" value="InterPro"/>
</dbReference>
<dbReference type="PANTHER" id="PTHR47926">
    <property type="entry name" value="PENTATRICOPEPTIDE REPEAT-CONTAINING PROTEIN"/>
    <property type="match status" value="1"/>
</dbReference>
<dbReference type="InterPro" id="IPR006885">
    <property type="entry name" value="NADH_UbQ_FeS_4_mit-like"/>
</dbReference>
<dbReference type="Proteomes" id="UP000326939">
    <property type="component" value="Chromosome 2"/>
</dbReference>
<dbReference type="InterPro" id="IPR046960">
    <property type="entry name" value="PPR_At4g14850-like_plant"/>
</dbReference>
<organism evidence="11 12">
    <name type="scientific">Salix brachista</name>
    <dbReference type="NCBI Taxonomy" id="2182728"/>
    <lineage>
        <taxon>Eukaryota</taxon>
        <taxon>Viridiplantae</taxon>
        <taxon>Streptophyta</taxon>
        <taxon>Embryophyta</taxon>
        <taxon>Tracheophyta</taxon>
        <taxon>Spermatophyta</taxon>
        <taxon>Magnoliopsida</taxon>
        <taxon>eudicotyledons</taxon>
        <taxon>Gunneridae</taxon>
        <taxon>Pentapetalae</taxon>
        <taxon>rosids</taxon>
        <taxon>fabids</taxon>
        <taxon>Malpighiales</taxon>
        <taxon>Salicaceae</taxon>
        <taxon>Saliceae</taxon>
        <taxon>Salix</taxon>
    </lineage>
</organism>
<accession>A0A5N5NKJ3</accession>
<dbReference type="GO" id="GO:0005743">
    <property type="term" value="C:mitochondrial inner membrane"/>
    <property type="evidence" value="ECO:0007669"/>
    <property type="project" value="UniProtKB-SubCell"/>
</dbReference>
<keyword evidence="10" id="KW-0472">Membrane</keyword>
<proteinExistence type="inferred from homology"/>
<protein>
    <recommendedName>
        <fullName evidence="13">NADH dehydrogenase [ubiquinone] iron-sulfur protein 4, mitochondrial</fullName>
    </recommendedName>
</protein>
<keyword evidence="9" id="KW-0496">Mitochondrion</keyword>
<keyword evidence="6" id="KW-0999">Mitochondrion inner membrane</keyword>
<dbReference type="InterPro" id="IPR011990">
    <property type="entry name" value="TPR-like_helical_dom_sf"/>
</dbReference>
<keyword evidence="4" id="KW-0679">Respiratory chain</keyword>
<dbReference type="Gene3D" id="3.30.160.190">
    <property type="entry name" value="atu1810 like domain"/>
    <property type="match status" value="1"/>
</dbReference>
<gene>
    <name evidence="11" type="ORF">DKX38_001908</name>
</gene>
<dbReference type="PANTHER" id="PTHR47926:SF347">
    <property type="entry name" value="PENTATRICOPEPTIDE REPEAT-CONTAINING PROTEIN"/>
    <property type="match status" value="1"/>
</dbReference>
<dbReference type="GO" id="GO:0022900">
    <property type="term" value="P:electron transport chain"/>
    <property type="evidence" value="ECO:0007669"/>
    <property type="project" value="InterPro"/>
</dbReference>
<evidence type="ECO:0000256" key="4">
    <source>
        <dbReference type="ARBA" id="ARBA00022660"/>
    </source>
</evidence>
<dbReference type="GO" id="GO:0003723">
    <property type="term" value="F:RNA binding"/>
    <property type="evidence" value="ECO:0007669"/>
    <property type="project" value="InterPro"/>
</dbReference>
<evidence type="ECO:0000256" key="7">
    <source>
        <dbReference type="ARBA" id="ARBA00022946"/>
    </source>
</evidence>
<evidence type="ECO:0000256" key="9">
    <source>
        <dbReference type="ARBA" id="ARBA00023128"/>
    </source>
</evidence>
<evidence type="ECO:0000256" key="1">
    <source>
        <dbReference type="ARBA" id="ARBA00004273"/>
    </source>
</evidence>
<reference evidence="12" key="1">
    <citation type="journal article" date="2019" name="Gigascience">
        <title>De novo genome assembly of the endangered Acer yangbiense, a plant species with extremely small populations endemic to Yunnan Province, China.</title>
        <authorList>
            <person name="Yang J."/>
            <person name="Wariss H.M."/>
            <person name="Tao L."/>
            <person name="Zhang R."/>
            <person name="Yun Q."/>
            <person name="Hollingsworth P."/>
            <person name="Dao Z."/>
            <person name="Luo G."/>
            <person name="Guo H."/>
            <person name="Ma Y."/>
            <person name="Sun W."/>
        </authorList>
    </citation>
    <scope>NUCLEOTIDE SEQUENCE [LARGE SCALE GENOMIC DNA]</scope>
    <source>
        <strain evidence="12">cv. br00</strain>
    </source>
</reference>
<comment type="similarity">
    <text evidence="2">Belongs to the complex I NDUFS4 subunit family.</text>
</comment>
<comment type="subcellular location">
    <subcellularLocation>
        <location evidence="1">Mitochondrion inner membrane</location>
    </subcellularLocation>
</comment>
<keyword evidence="3" id="KW-0813">Transport</keyword>
<evidence type="ECO:0008006" key="13">
    <source>
        <dbReference type="Google" id="ProtNLM"/>
    </source>
</evidence>
<name>A0A5N5NKJ3_9ROSI</name>
<keyword evidence="8" id="KW-0249">Electron transport</keyword>
<evidence type="ECO:0000256" key="5">
    <source>
        <dbReference type="ARBA" id="ARBA00022737"/>
    </source>
</evidence>
<keyword evidence="7" id="KW-0809">Transit peptide</keyword>
<evidence type="ECO:0000256" key="6">
    <source>
        <dbReference type="ARBA" id="ARBA00022792"/>
    </source>
</evidence>
<dbReference type="InterPro" id="IPR038532">
    <property type="entry name" value="NDUFS4-like_sf"/>
</dbReference>
<evidence type="ECO:0000256" key="2">
    <source>
        <dbReference type="ARBA" id="ARBA00005882"/>
    </source>
</evidence>
<dbReference type="Pfam" id="PF04800">
    <property type="entry name" value="NDUS4"/>
    <property type="match status" value="1"/>
</dbReference>
<dbReference type="Gene3D" id="1.25.40.10">
    <property type="entry name" value="Tetratricopeptide repeat domain"/>
    <property type="match status" value="2"/>
</dbReference>
<keyword evidence="12" id="KW-1185">Reference proteome</keyword>
<evidence type="ECO:0000256" key="3">
    <source>
        <dbReference type="ARBA" id="ARBA00022448"/>
    </source>
</evidence>
<evidence type="ECO:0000313" key="11">
    <source>
        <dbReference type="EMBL" id="KAB5568115.1"/>
    </source>
</evidence>
<sequence length="378" mass="42601">MGSMNFSCKFDSSRKWVIVLKFFLDVFANIEPEWENALMGWTSTGDPYANVGEAGLGFESEEAAKVFAEKHGQETSHPSSKGLYSPISVFPRMNNCFLQKIRSDIGKASLSHRTDAEEWKNERAVQILKNEGIAIPLPTLLGEVRVPGSILQPSLKNVVTWTAMIDGYVRLPTLIGEVRVPGSILQPSLKNVVTWTAMIDGYVKEARDIFDCVPVKNFVKWNYLSCVYTKKGLCEEALDAFGKMENDSVHDFRNGFCEEALDAFGKMENEGYEPEEVTVVGVLSVCAQLSLLHADCECINGYACKMWRFNWDINYYGCLVDLLGRAGRLQDACRLMKNMPMKSNDTIWEMVLSRRCNKAAPVFYAIEFCLCMQQTICR</sequence>
<evidence type="ECO:0000256" key="10">
    <source>
        <dbReference type="ARBA" id="ARBA00023136"/>
    </source>
</evidence>
<dbReference type="EMBL" id="VDCV01000002">
    <property type="protein sequence ID" value="KAB5568115.1"/>
    <property type="molecule type" value="Genomic_DNA"/>
</dbReference>
<evidence type="ECO:0000256" key="8">
    <source>
        <dbReference type="ARBA" id="ARBA00022982"/>
    </source>
</evidence>
<dbReference type="Pfam" id="PF01535">
    <property type="entry name" value="PPR"/>
    <property type="match status" value="5"/>
</dbReference>
<keyword evidence="5" id="KW-0677">Repeat</keyword>
<evidence type="ECO:0000313" key="12">
    <source>
        <dbReference type="Proteomes" id="UP000326939"/>
    </source>
</evidence>
<dbReference type="AlphaFoldDB" id="A0A5N5NKJ3"/>
<comment type="caution">
    <text evidence="11">The sequence shown here is derived from an EMBL/GenBank/DDBJ whole genome shotgun (WGS) entry which is preliminary data.</text>
</comment>
<dbReference type="InterPro" id="IPR002885">
    <property type="entry name" value="PPR_rpt"/>
</dbReference>